<proteinExistence type="predicted"/>
<dbReference type="Proteomes" id="UP000886890">
    <property type="component" value="Unassembled WGS sequence"/>
</dbReference>
<evidence type="ECO:0000313" key="2">
    <source>
        <dbReference type="Proteomes" id="UP000886890"/>
    </source>
</evidence>
<organism evidence="1 2">
    <name type="scientific">Candidatus Fusicatenibacter merdavium</name>
    <dbReference type="NCBI Taxonomy" id="2838600"/>
    <lineage>
        <taxon>Bacteria</taxon>
        <taxon>Bacillati</taxon>
        <taxon>Bacillota</taxon>
        <taxon>Clostridia</taxon>
        <taxon>Lachnospirales</taxon>
        <taxon>Lachnospiraceae</taxon>
        <taxon>Fusicatenibacter</taxon>
    </lineage>
</organism>
<name>A0A9D1XAK1_9FIRM</name>
<sequence>MKFAEQMKQIAWKLETEQSVNVLQCVYNEQKEPVGEEALKRIKEAHYRRIDMSDAVYIVDIGGYIGNSVRQEISYAREKGKEVIFHSNVFKER</sequence>
<comment type="caution">
    <text evidence="1">The sequence shown here is derived from an EMBL/GenBank/DDBJ whole genome shotgun (WGS) entry which is preliminary data.</text>
</comment>
<dbReference type="AlphaFoldDB" id="A0A9D1XAK1"/>
<protein>
    <submittedName>
        <fullName evidence="1">Uncharacterized protein</fullName>
    </submittedName>
</protein>
<evidence type="ECO:0000313" key="1">
    <source>
        <dbReference type="EMBL" id="HIX75983.1"/>
    </source>
</evidence>
<dbReference type="EMBL" id="DXEK01000001">
    <property type="protein sequence ID" value="HIX75983.1"/>
    <property type="molecule type" value="Genomic_DNA"/>
</dbReference>
<gene>
    <name evidence="1" type="ORF">H9734_00035</name>
</gene>
<accession>A0A9D1XAK1</accession>
<reference evidence="1" key="1">
    <citation type="journal article" date="2021" name="PeerJ">
        <title>Extensive microbial diversity within the chicken gut microbiome revealed by metagenomics and culture.</title>
        <authorList>
            <person name="Gilroy R."/>
            <person name="Ravi A."/>
            <person name="Getino M."/>
            <person name="Pursley I."/>
            <person name="Horton D.L."/>
            <person name="Alikhan N.F."/>
            <person name="Baker D."/>
            <person name="Gharbi K."/>
            <person name="Hall N."/>
            <person name="Watson M."/>
            <person name="Adriaenssens E.M."/>
            <person name="Foster-Nyarko E."/>
            <person name="Jarju S."/>
            <person name="Secka A."/>
            <person name="Antonio M."/>
            <person name="Oren A."/>
            <person name="Chaudhuri R.R."/>
            <person name="La Ragione R."/>
            <person name="Hildebrand F."/>
            <person name="Pallen M.J."/>
        </authorList>
    </citation>
    <scope>NUCLEOTIDE SEQUENCE</scope>
    <source>
        <strain evidence="1">CHK183-1962</strain>
    </source>
</reference>
<reference evidence="1" key="2">
    <citation type="submission" date="2021-04" db="EMBL/GenBank/DDBJ databases">
        <authorList>
            <person name="Gilroy R."/>
        </authorList>
    </citation>
    <scope>NUCLEOTIDE SEQUENCE</scope>
    <source>
        <strain evidence="1">CHK183-1962</strain>
    </source>
</reference>